<dbReference type="EMBL" id="KY774314">
    <property type="protein sequence ID" value="ART31586.1"/>
    <property type="molecule type" value="Genomic_DNA"/>
</dbReference>
<name>A0A1Y0B2B7_9LAMI</name>
<dbReference type="AlphaFoldDB" id="A0A1Y0B2B7"/>
<keyword evidence="1" id="KW-0496">Mitochondrion</keyword>
<protein>
    <submittedName>
        <fullName evidence="1">Uncharacterized protein</fullName>
    </submittedName>
</protein>
<organism evidence="1">
    <name type="scientific">Utricularia reniformis</name>
    <dbReference type="NCBI Taxonomy" id="192314"/>
    <lineage>
        <taxon>Eukaryota</taxon>
        <taxon>Viridiplantae</taxon>
        <taxon>Streptophyta</taxon>
        <taxon>Embryophyta</taxon>
        <taxon>Tracheophyta</taxon>
        <taxon>Spermatophyta</taxon>
        <taxon>Magnoliopsida</taxon>
        <taxon>eudicotyledons</taxon>
        <taxon>Gunneridae</taxon>
        <taxon>Pentapetalae</taxon>
        <taxon>asterids</taxon>
        <taxon>lamiids</taxon>
        <taxon>Lamiales</taxon>
        <taxon>Lentibulariaceae</taxon>
        <taxon>Utricularia</taxon>
    </lineage>
</organism>
<geneLocation type="mitochondrion" evidence="1"/>
<evidence type="ECO:0000313" key="1">
    <source>
        <dbReference type="EMBL" id="ART31586.1"/>
    </source>
</evidence>
<reference evidence="1" key="1">
    <citation type="submission" date="2017-03" db="EMBL/GenBank/DDBJ databases">
        <title>The mitochondrial genome of the carnivorous plant Utricularia reniformis (Lentibulariaceae): structure, comparative analysis and evolutionary landmarks.</title>
        <authorList>
            <person name="Silva S.R."/>
            <person name="Alvarenga D.O."/>
            <person name="Michael T.P."/>
            <person name="Miranda V.F.O."/>
            <person name="Varani A.M."/>
        </authorList>
    </citation>
    <scope>NUCLEOTIDE SEQUENCE</scope>
</reference>
<gene>
    <name evidence="1" type="ORF">AEK19_MT1390</name>
</gene>
<sequence length="35" mass="4109">MAVPLPWRPLGILRRDETTFKIKENLLPEILVYSV</sequence>
<accession>A0A1Y0B2B7</accession>
<proteinExistence type="predicted"/>